<dbReference type="AlphaFoldDB" id="A0A1S2UYQ5"/>
<keyword evidence="4" id="KW-1185">Reference proteome</keyword>
<evidence type="ECO:0000313" key="1">
    <source>
        <dbReference type="EMBL" id="OIN51489.1"/>
    </source>
</evidence>
<dbReference type="EMBL" id="MDDR01000034">
    <property type="protein sequence ID" value="OIN51489.1"/>
    <property type="molecule type" value="Genomic_DNA"/>
</dbReference>
<evidence type="ECO:0000313" key="4">
    <source>
        <dbReference type="Proteomes" id="UP000182179"/>
    </source>
</evidence>
<evidence type="ECO:0008006" key="5">
    <source>
        <dbReference type="Google" id="ProtNLM"/>
    </source>
</evidence>
<protein>
    <recommendedName>
        <fullName evidence="5">Response regulatory domain-containing protein</fullName>
    </recommendedName>
</protein>
<gene>
    <name evidence="1" type="ORF">BFL40_18445</name>
    <name evidence="2" type="ORF">SAMN04515675_3454</name>
</gene>
<comment type="caution">
    <text evidence="1">The sequence shown here is derived from an EMBL/GenBank/DDBJ whole genome shotgun (WGS) entry which is preliminary data.</text>
</comment>
<evidence type="ECO:0000313" key="2">
    <source>
        <dbReference type="EMBL" id="SED98713.1"/>
    </source>
</evidence>
<dbReference type="EMBL" id="FNTS01000002">
    <property type="protein sequence ID" value="SED98713.1"/>
    <property type="molecule type" value="Genomic_DNA"/>
</dbReference>
<organism evidence="1 3">
    <name type="scientific">Pseudomonas costantinii</name>
    <dbReference type="NCBI Taxonomy" id="168469"/>
    <lineage>
        <taxon>Bacteria</taxon>
        <taxon>Pseudomonadati</taxon>
        <taxon>Pseudomonadota</taxon>
        <taxon>Gammaproteobacteria</taxon>
        <taxon>Pseudomonadales</taxon>
        <taxon>Pseudomonadaceae</taxon>
        <taxon>Pseudomonas</taxon>
    </lineage>
</organism>
<reference evidence="1 3" key="1">
    <citation type="submission" date="2016-08" db="EMBL/GenBank/DDBJ databases">
        <title>Draft genome sequence of Pseudomonas costantinii LMG 22119, type strain isolated from cultivated mushroom (Agaricus bisporus) sporophores.</title>
        <authorList>
            <person name="Tambong J.T."/>
        </authorList>
    </citation>
    <scope>NUCLEOTIDE SEQUENCE [LARGE SCALE GENOMIC DNA]</scope>
    <source>
        <strain evidence="1 3">LMG 22119</strain>
    </source>
</reference>
<sequence>MHKERGRIVVLSKNSSSLFGYASTLNKLGYYSLSLCNYVREVVDLLEAGKRFEYLVFDAFELGIDARPLQEIARYCAIFSIIAVADVNSRQRQGLILWARTHEIPLRGVLQTPLRPPELQELIGGQSHLINPHHL</sequence>
<dbReference type="Proteomes" id="UP000181661">
    <property type="component" value="Unassembled WGS sequence"/>
</dbReference>
<accession>A0A1S2UYQ5</accession>
<dbReference type="RefSeq" id="WP_071485319.1">
    <property type="nucleotide sequence ID" value="NZ_FNTS01000002.1"/>
</dbReference>
<reference evidence="2 4" key="2">
    <citation type="submission" date="2016-10" db="EMBL/GenBank/DDBJ databases">
        <authorList>
            <person name="Varghese N."/>
            <person name="Submissions S."/>
        </authorList>
    </citation>
    <scope>NUCLEOTIDE SEQUENCE [LARGE SCALE GENOMIC DNA]</scope>
    <source>
        <strain evidence="2 4">BS2773</strain>
    </source>
</reference>
<evidence type="ECO:0000313" key="3">
    <source>
        <dbReference type="Proteomes" id="UP000181661"/>
    </source>
</evidence>
<name>A0A1S2UYQ5_9PSED</name>
<proteinExistence type="predicted"/>
<dbReference type="Proteomes" id="UP000182179">
    <property type="component" value="Unassembled WGS sequence"/>
</dbReference>